<dbReference type="InterPro" id="IPR010982">
    <property type="entry name" value="Lambda_DNA-bd_dom_sf"/>
</dbReference>
<dbReference type="Pfam" id="PF13181">
    <property type="entry name" value="TPR_8"/>
    <property type="match status" value="1"/>
</dbReference>
<protein>
    <submittedName>
        <fullName evidence="3">Helix-turn-helix domain-containing protein</fullName>
    </submittedName>
</protein>
<dbReference type="EMBL" id="JBHSRI010000025">
    <property type="protein sequence ID" value="MFC6040670.1"/>
    <property type="molecule type" value="Genomic_DNA"/>
</dbReference>
<evidence type="ECO:0000256" key="1">
    <source>
        <dbReference type="PROSITE-ProRule" id="PRU00339"/>
    </source>
</evidence>
<dbReference type="SUPFAM" id="SSF48452">
    <property type="entry name" value="TPR-like"/>
    <property type="match status" value="1"/>
</dbReference>
<evidence type="ECO:0000313" key="3">
    <source>
        <dbReference type="EMBL" id="MFC6040670.1"/>
    </source>
</evidence>
<gene>
    <name evidence="3" type="ORF">ACFPYN_14675</name>
</gene>
<reference evidence="4" key="1">
    <citation type="journal article" date="2019" name="Int. J. Syst. Evol. Microbiol.">
        <title>The Global Catalogue of Microorganisms (GCM) 10K type strain sequencing project: providing services to taxonomists for standard genome sequencing and annotation.</title>
        <authorList>
            <consortium name="The Broad Institute Genomics Platform"/>
            <consortium name="The Broad Institute Genome Sequencing Center for Infectious Disease"/>
            <person name="Wu L."/>
            <person name="Ma J."/>
        </authorList>
    </citation>
    <scope>NUCLEOTIDE SEQUENCE [LARGE SCALE GENOMIC DNA]</scope>
    <source>
        <strain evidence="4">CCUG 54527</strain>
    </source>
</reference>
<evidence type="ECO:0000259" key="2">
    <source>
        <dbReference type="PROSITE" id="PS50943"/>
    </source>
</evidence>
<feature type="repeat" description="TPR" evidence="1">
    <location>
        <begin position="267"/>
        <end position="300"/>
    </location>
</feature>
<organism evidence="3 4">
    <name type="scientific">Paenisporosarcina macmurdoensis</name>
    <dbReference type="NCBI Taxonomy" id="212659"/>
    <lineage>
        <taxon>Bacteria</taxon>
        <taxon>Bacillati</taxon>
        <taxon>Bacillota</taxon>
        <taxon>Bacilli</taxon>
        <taxon>Bacillales</taxon>
        <taxon>Caryophanaceae</taxon>
        <taxon>Paenisporosarcina</taxon>
    </lineage>
</organism>
<dbReference type="Gene3D" id="1.25.40.10">
    <property type="entry name" value="Tetratricopeptide repeat domain"/>
    <property type="match status" value="1"/>
</dbReference>
<evidence type="ECO:0000313" key="4">
    <source>
        <dbReference type="Proteomes" id="UP001596170"/>
    </source>
</evidence>
<sequence>MDYVKAGSLIKYHRTKMKMTQSQLATGICSVPHLSKIESNSKEANAETIRLLLKRLDINIEDVVDREKKVFTLLHLLYQHIYYFEVEKAQKTFQELDEYKEIIVFTQHIYLYELYKLRYYLFVKDLVNADDQMRLLLSQKQNISQYEKYLLSYFSAILLILRGKYGEADEKISTLIQSKSSNNSFEGEIYYHLALVKGYMGESGHAIYYGKKAMDLFKDHFNYKRMLHVHMSLAINYTQTKIYDEALVCYEHLIRNIEMLQEYDLLPHIYHNIGDLRHKMGDYSIAVDYFKKSSVIFNKDSKDYLLCLYNIALSEFRLEKWIESRESFILINTEALKMKVTHYHLYSSFYLLLLNNKKQQAMKFLEDKVIPFTMKTDEQTEYHQYFSNILAEYYKTEGKYEKAVKFIL</sequence>
<keyword evidence="4" id="KW-1185">Reference proteome</keyword>
<name>A0ABW1L9K1_9BACL</name>
<dbReference type="SMART" id="SM00028">
    <property type="entry name" value="TPR"/>
    <property type="match status" value="3"/>
</dbReference>
<dbReference type="SMART" id="SM00530">
    <property type="entry name" value="HTH_XRE"/>
    <property type="match status" value="1"/>
</dbReference>
<dbReference type="InterPro" id="IPR019734">
    <property type="entry name" value="TPR_rpt"/>
</dbReference>
<dbReference type="Proteomes" id="UP001596170">
    <property type="component" value="Unassembled WGS sequence"/>
</dbReference>
<comment type="caution">
    <text evidence="3">The sequence shown here is derived from an EMBL/GenBank/DDBJ whole genome shotgun (WGS) entry which is preliminary data.</text>
</comment>
<dbReference type="InterPro" id="IPR011990">
    <property type="entry name" value="TPR-like_helical_dom_sf"/>
</dbReference>
<dbReference type="RefSeq" id="WP_377735205.1">
    <property type="nucleotide sequence ID" value="NZ_JBHSRI010000025.1"/>
</dbReference>
<accession>A0ABW1L9K1</accession>
<feature type="domain" description="HTH cro/C1-type" evidence="2">
    <location>
        <begin position="10"/>
        <end position="63"/>
    </location>
</feature>
<proteinExistence type="predicted"/>
<dbReference type="Gene3D" id="1.10.260.40">
    <property type="entry name" value="lambda repressor-like DNA-binding domains"/>
    <property type="match status" value="1"/>
</dbReference>
<dbReference type="InterPro" id="IPR001387">
    <property type="entry name" value="Cro/C1-type_HTH"/>
</dbReference>
<dbReference type="SUPFAM" id="SSF47413">
    <property type="entry name" value="lambda repressor-like DNA-binding domains"/>
    <property type="match status" value="1"/>
</dbReference>
<dbReference type="Pfam" id="PF01381">
    <property type="entry name" value="HTH_3"/>
    <property type="match status" value="1"/>
</dbReference>
<keyword evidence="1" id="KW-0802">TPR repeat</keyword>
<dbReference type="CDD" id="cd00093">
    <property type="entry name" value="HTH_XRE"/>
    <property type="match status" value="1"/>
</dbReference>
<dbReference type="PROSITE" id="PS50005">
    <property type="entry name" value="TPR"/>
    <property type="match status" value="1"/>
</dbReference>
<dbReference type="PROSITE" id="PS50943">
    <property type="entry name" value="HTH_CROC1"/>
    <property type="match status" value="1"/>
</dbReference>